<dbReference type="InterPro" id="IPR027521">
    <property type="entry name" value="Usb1"/>
</dbReference>
<dbReference type="PANTHER" id="PTHR13522:SF3">
    <property type="entry name" value="U6 SNRNA PHOSPHODIESTERASE 1"/>
    <property type="match status" value="1"/>
</dbReference>
<evidence type="ECO:0000256" key="5">
    <source>
        <dbReference type="ARBA" id="ARBA00029543"/>
    </source>
</evidence>
<feature type="region of interest" description="Disordered" evidence="7">
    <location>
        <begin position="1"/>
        <end position="70"/>
    </location>
</feature>
<dbReference type="Pfam" id="PF09749">
    <property type="entry name" value="HVSL"/>
    <property type="match status" value="1"/>
</dbReference>
<accession>A0A8H7E358</accession>
<protein>
    <recommendedName>
        <fullName evidence="5">U6 snRNA phosphodiesterase 1</fullName>
    </recommendedName>
    <alternativeName>
        <fullName evidence="6">3'-5' RNA exonuclease USB1</fullName>
    </alternativeName>
</protein>
<dbReference type="GO" id="GO:0000175">
    <property type="term" value="F:3'-5'-RNA exonuclease activity"/>
    <property type="evidence" value="ECO:0007669"/>
    <property type="project" value="TreeGrafter"/>
</dbReference>
<dbReference type="AlphaFoldDB" id="A0A8H7E358"/>
<evidence type="ECO:0000313" key="9">
    <source>
        <dbReference type="Proteomes" id="UP000606974"/>
    </source>
</evidence>
<dbReference type="GO" id="GO:0016829">
    <property type="term" value="F:lyase activity"/>
    <property type="evidence" value="ECO:0007669"/>
    <property type="project" value="UniProtKB-KW"/>
</dbReference>
<evidence type="ECO:0000256" key="4">
    <source>
        <dbReference type="ARBA" id="ARBA00023242"/>
    </source>
</evidence>
<evidence type="ECO:0000256" key="2">
    <source>
        <dbReference type="ARBA" id="ARBA00022801"/>
    </source>
</evidence>
<evidence type="ECO:0000256" key="6">
    <source>
        <dbReference type="ARBA" id="ARBA00030030"/>
    </source>
</evidence>
<evidence type="ECO:0000256" key="3">
    <source>
        <dbReference type="ARBA" id="ARBA00023239"/>
    </source>
</evidence>
<evidence type="ECO:0000256" key="1">
    <source>
        <dbReference type="ARBA" id="ARBA00022722"/>
    </source>
</evidence>
<feature type="compositionally biased region" description="Low complexity" evidence="7">
    <location>
        <begin position="51"/>
        <end position="70"/>
    </location>
</feature>
<organism evidence="8 9">
    <name type="scientific">Endocarpon pusillum</name>
    <dbReference type="NCBI Taxonomy" id="364733"/>
    <lineage>
        <taxon>Eukaryota</taxon>
        <taxon>Fungi</taxon>
        <taxon>Dikarya</taxon>
        <taxon>Ascomycota</taxon>
        <taxon>Pezizomycotina</taxon>
        <taxon>Eurotiomycetes</taxon>
        <taxon>Chaetothyriomycetidae</taxon>
        <taxon>Verrucariales</taxon>
        <taxon>Verrucariaceae</taxon>
        <taxon>Endocarpon</taxon>
    </lineage>
</organism>
<keyword evidence="1" id="KW-0540">Nuclease</keyword>
<dbReference type="Proteomes" id="UP000606974">
    <property type="component" value="Unassembled WGS sequence"/>
</dbReference>
<dbReference type="GO" id="GO:0005634">
    <property type="term" value="C:nucleus"/>
    <property type="evidence" value="ECO:0007669"/>
    <property type="project" value="TreeGrafter"/>
</dbReference>
<dbReference type="PANTHER" id="PTHR13522">
    <property type="entry name" value="U6 SNRNA PHOSPHODIESTERASE 1"/>
    <property type="match status" value="1"/>
</dbReference>
<keyword evidence="4" id="KW-0539">Nucleus</keyword>
<evidence type="ECO:0000313" key="8">
    <source>
        <dbReference type="EMBL" id="KAF7506980.1"/>
    </source>
</evidence>
<sequence length="139" mass="15194">MPLVDYSDSSSNPPSDEEAKSSLQASARKRKHEDSDTAQYESPRAKRKHSSTNNASTRTTSPSPLALPLTALPTLPSTFHSLYATSVRTSTVDDPTLHAGRTRQTPHIDGSWPTHVYLECSYPSPQIFSSISACRITYG</sequence>
<comment type="caution">
    <text evidence="8">The sequence shown here is derived from an EMBL/GenBank/DDBJ whole genome shotgun (WGS) entry which is preliminary data.</text>
</comment>
<dbReference type="EMBL" id="JAACFV010000077">
    <property type="protein sequence ID" value="KAF7506980.1"/>
    <property type="molecule type" value="Genomic_DNA"/>
</dbReference>
<evidence type="ECO:0000256" key="7">
    <source>
        <dbReference type="SAM" id="MobiDB-lite"/>
    </source>
</evidence>
<dbReference type="GO" id="GO:0034477">
    <property type="term" value="P:U6 snRNA 3'-end processing"/>
    <property type="evidence" value="ECO:0007669"/>
    <property type="project" value="InterPro"/>
</dbReference>
<gene>
    <name evidence="8" type="ORF">GJ744_011111</name>
</gene>
<reference evidence="8" key="1">
    <citation type="submission" date="2020-02" db="EMBL/GenBank/DDBJ databases">
        <authorList>
            <person name="Palmer J.M."/>
        </authorList>
    </citation>
    <scope>NUCLEOTIDE SEQUENCE</scope>
    <source>
        <strain evidence="8">EPUS1.4</strain>
        <tissue evidence="8">Thallus</tissue>
    </source>
</reference>
<name>A0A8H7E358_9EURO</name>
<keyword evidence="9" id="KW-1185">Reference proteome</keyword>
<dbReference type="OrthoDB" id="49151at2759"/>
<keyword evidence="3" id="KW-0456">Lyase</keyword>
<proteinExistence type="predicted"/>
<keyword evidence="2" id="KW-0378">Hydrolase</keyword>